<evidence type="ECO:0000313" key="2">
    <source>
        <dbReference type="EMBL" id="GEJ59490.1"/>
    </source>
</evidence>
<dbReference type="AlphaFoldDB" id="A0A7I9VTK9"/>
<name>A0A7I9VTK9_9BACT</name>
<sequence>MSGGPPGERGPGQEPGVGASLRAFSLRILVGTALATLVVVLALRWWNVGPGAPVAPPSPPGERGQSAARPPPRDAALPDSAPVTASAREVERRHAAGALSEAQKRFDRCSGGDLRRLAWIDPTHGVVKLVREREDGVTLEEWFDDDGRLREARWQGRTAAGRWSRRVTLDADGRASPEEAAGSAVPDAAPPALDRQDPTAAFFASPACPP</sequence>
<evidence type="ECO:0000256" key="1">
    <source>
        <dbReference type="SAM" id="MobiDB-lite"/>
    </source>
</evidence>
<evidence type="ECO:0000313" key="3">
    <source>
        <dbReference type="Proteomes" id="UP000503640"/>
    </source>
</evidence>
<organism evidence="2 3">
    <name type="scientific">Anaeromyxobacter diazotrophicus</name>
    <dbReference type="NCBI Taxonomy" id="2590199"/>
    <lineage>
        <taxon>Bacteria</taxon>
        <taxon>Pseudomonadati</taxon>
        <taxon>Myxococcota</taxon>
        <taxon>Myxococcia</taxon>
        <taxon>Myxococcales</taxon>
        <taxon>Cystobacterineae</taxon>
        <taxon>Anaeromyxobacteraceae</taxon>
        <taxon>Anaeromyxobacter</taxon>
    </lineage>
</organism>
<protein>
    <submittedName>
        <fullName evidence="2">Uncharacterized protein</fullName>
    </submittedName>
</protein>
<gene>
    <name evidence="2" type="ORF">AMYX_42310</name>
</gene>
<accession>A0A7I9VTK9</accession>
<feature type="region of interest" description="Disordered" evidence="1">
    <location>
        <begin position="171"/>
        <end position="210"/>
    </location>
</feature>
<reference evidence="3" key="1">
    <citation type="journal article" date="2020" name="Appl. Environ. Microbiol.">
        <title>Diazotrophic Anaeromyxobacter Isolates from Soils.</title>
        <authorList>
            <person name="Masuda Y."/>
            <person name="Yamanaka H."/>
            <person name="Xu Z.X."/>
            <person name="Shiratori Y."/>
            <person name="Aono T."/>
            <person name="Amachi S."/>
            <person name="Senoo K."/>
            <person name="Itoh H."/>
        </authorList>
    </citation>
    <scope>NUCLEOTIDE SEQUENCE [LARGE SCALE GENOMIC DNA]</scope>
    <source>
        <strain evidence="3">R267</strain>
    </source>
</reference>
<feature type="region of interest" description="Disordered" evidence="1">
    <location>
        <begin position="53"/>
        <end position="84"/>
    </location>
</feature>
<comment type="caution">
    <text evidence="2">The sequence shown here is derived from an EMBL/GenBank/DDBJ whole genome shotgun (WGS) entry which is preliminary data.</text>
</comment>
<dbReference type="EMBL" id="BJTG01000015">
    <property type="protein sequence ID" value="GEJ59490.1"/>
    <property type="molecule type" value="Genomic_DNA"/>
</dbReference>
<proteinExistence type="predicted"/>
<dbReference type="RefSeq" id="WP_176069033.1">
    <property type="nucleotide sequence ID" value="NZ_BJTG01000015.1"/>
</dbReference>
<keyword evidence="3" id="KW-1185">Reference proteome</keyword>
<dbReference type="Proteomes" id="UP000503640">
    <property type="component" value="Unassembled WGS sequence"/>
</dbReference>